<evidence type="ECO:0000256" key="2">
    <source>
        <dbReference type="ARBA" id="ARBA00023002"/>
    </source>
</evidence>
<dbReference type="OrthoDB" id="310895at2759"/>
<dbReference type="InterPro" id="IPR015590">
    <property type="entry name" value="Aldehyde_DH_dom"/>
</dbReference>
<dbReference type="AlphaFoldDB" id="A0A0C9TYG4"/>
<dbReference type="Gene3D" id="3.40.309.10">
    <property type="entry name" value="Aldehyde Dehydrogenase, Chain A, domain 2"/>
    <property type="match status" value="1"/>
</dbReference>
<evidence type="ECO:0000256" key="3">
    <source>
        <dbReference type="ARBA" id="ARBA00023027"/>
    </source>
</evidence>
<name>A0A0C9TYG4_SPHS4</name>
<dbReference type="InterPro" id="IPR016162">
    <property type="entry name" value="Ald_DH_N"/>
</dbReference>
<evidence type="ECO:0000256" key="5">
    <source>
        <dbReference type="RuleBase" id="RU003345"/>
    </source>
</evidence>
<accession>A0A0C9TYG4</accession>
<dbReference type="Proteomes" id="UP000054279">
    <property type="component" value="Unassembled WGS sequence"/>
</dbReference>
<protein>
    <recommendedName>
        <fullName evidence="6">Aldehyde dehydrogenase domain-containing protein</fullName>
    </recommendedName>
</protein>
<dbReference type="InterPro" id="IPR016163">
    <property type="entry name" value="Ald_DH_C"/>
</dbReference>
<evidence type="ECO:0000256" key="4">
    <source>
        <dbReference type="PROSITE-ProRule" id="PRU10007"/>
    </source>
</evidence>
<dbReference type="PANTHER" id="PTHR42986">
    <property type="entry name" value="BENZALDEHYDE DEHYDROGENASE YFMT"/>
    <property type="match status" value="1"/>
</dbReference>
<keyword evidence="2 5" id="KW-0560">Oxidoreductase</keyword>
<dbReference type="PANTHER" id="PTHR42986:SF1">
    <property type="entry name" value="BENZALDEHYDE DEHYDROGENASE YFMT"/>
    <property type="match status" value="1"/>
</dbReference>
<dbReference type="GO" id="GO:0016620">
    <property type="term" value="F:oxidoreductase activity, acting on the aldehyde or oxo group of donors, NAD or NADP as acceptor"/>
    <property type="evidence" value="ECO:0007669"/>
    <property type="project" value="InterPro"/>
</dbReference>
<dbReference type="Gene3D" id="3.40.605.10">
    <property type="entry name" value="Aldehyde Dehydrogenase, Chain A, domain 1"/>
    <property type="match status" value="1"/>
</dbReference>
<organism evidence="7 8">
    <name type="scientific">Sphaerobolus stellatus (strain SS14)</name>
    <dbReference type="NCBI Taxonomy" id="990650"/>
    <lineage>
        <taxon>Eukaryota</taxon>
        <taxon>Fungi</taxon>
        <taxon>Dikarya</taxon>
        <taxon>Basidiomycota</taxon>
        <taxon>Agaricomycotina</taxon>
        <taxon>Agaricomycetes</taxon>
        <taxon>Phallomycetidae</taxon>
        <taxon>Geastrales</taxon>
        <taxon>Sphaerobolaceae</taxon>
        <taxon>Sphaerobolus</taxon>
    </lineage>
</organism>
<dbReference type="EMBL" id="KN837188">
    <property type="protein sequence ID" value="KIJ35508.1"/>
    <property type="molecule type" value="Genomic_DNA"/>
</dbReference>
<gene>
    <name evidence="7" type="ORF">M422DRAFT_232928</name>
</gene>
<keyword evidence="8" id="KW-1185">Reference proteome</keyword>
<feature type="domain" description="Aldehyde dehydrogenase" evidence="6">
    <location>
        <begin position="19"/>
        <end position="466"/>
    </location>
</feature>
<dbReference type="InterPro" id="IPR016161">
    <property type="entry name" value="Ald_DH/histidinol_DH"/>
</dbReference>
<dbReference type="HOGENOM" id="CLU_005391_1_0_1"/>
<dbReference type="Pfam" id="PF00171">
    <property type="entry name" value="Aldedh"/>
    <property type="match status" value="1"/>
</dbReference>
<keyword evidence="3" id="KW-0520">NAD</keyword>
<feature type="active site" evidence="4">
    <location>
        <position position="256"/>
    </location>
</feature>
<evidence type="ECO:0000259" key="6">
    <source>
        <dbReference type="Pfam" id="PF00171"/>
    </source>
</evidence>
<dbReference type="PROSITE" id="PS00687">
    <property type="entry name" value="ALDEHYDE_DEHYDR_GLU"/>
    <property type="match status" value="1"/>
</dbReference>
<dbReference type="InterPro" id="IPR029510">
    <property type="entry name" value="Ald_DH_CS_GLU"/>
</dbReference>
<evidence type="ECO:0000313" key="8">
    <source>
        <dbReference type="Proteomes" id="UP000054279"/>
    </source>
</evidence>
<sequence>MAPYFSQLWINGSPRPASNGKAFDVFNPVTQTVVTRAASATVEDIDLAIAEADKAQPAWEALSILARRQILINASNIIVQEKYVKPITEAVTQETGALPHWGPDEARVSAFNLLQGAIESAHLQGGSQPSQRVPGGTSIIERRAYGTVFAISPFNAPVRLAARAIAVPLICGNAVVLKSSELSPRCAELLVEALYEAGLPKGVLQLIHTAREDSPKLVAHIIGHKLIRHINFTGSDRVGRIIASEAGKYLKPCVFELGGKNATIVLNDADTEDAARNIMFSAMDHAGQVCMSNDRVIVQRGASKALIDALTSLGERIRSGPRPDAQIPPLVTEASAARVLSLINDAKSRGAEVILGDAAHQGAFMKPHIVLGFEPGWPLWEQESFGPVFGIKIVDTEEEAVELANMTDYSLMAAVWTRDIEKGLRISRLIRAGHVGLNGPTFGIEPTLSIHGLGGSTGYGNFDVDHFTQKRFIIITPANNAGKNLPIIRDL</sequence>
<evidence type="ECO:0000256" key="1">
    <source>
        <dbReference type="ARBA" id="ARBA00009986"/>
    </source>
</evidence>
<dbReference type="SUPFAM" id="SSF53720">
    <property type="entry name" value="ALDH-like"/>
    <property type="match status" value="1"/>
</dbReference>
<reference evidence="7 8" key="1">
    <citation type="submission" date="2014-06" db="EMBL/GenBank/DDBJ databases">
        <title>Evolutionary Origins and Diversification of the Mycorrhizal Mutualists.</title>
        <authorList>
            <consortium name="DOE Joint Genome Institute"/>
            <consortium name="Mycorrhizal Genomics Consortium"/>
            <person name="Kohler A."/>
            <person name="Kuo A."/>
            <person name="Nagy L.G."/>
            <person name="Floudas D."/>
            <person name="Copeland A."/>
            <person name="Barry K.W."/>
            <person name="Cichocki N."/>
            <person name="Veneault-Fourrey C."/>
            <person name="LaButti K."/>
            <person name="Lindquist E.A."/>
            <person name="Lipzen A."/>
            <person name="Lundell T."/>
            <person name="Morin E."/>
            <person name="Murat C."/>
            <person name="Riley R."/>
            <person name="Ohm R."/>
            <person name="Sun H."/>
            <person name="Tunlid A."/>
            <person name="Henrissat B."/>
            <person name="Grigoriev I.V."/>
            <person name="Hibbett D.S."/>
            <person name="Martin F."/>
        </authorList>
    </citation>
    <scope>NUCLEOTIDE SEQUENCE [LARGE SCALE GENOMIC DNA]</scope>
    <source>
        <strain evidence="7 8">SS14</strain>
    </source>
</reference>
<evidence type="ECO:0000313" key="7">
    <source>
        <dbReference type="EMBL" id="KIJ35508.1"/>
    </source>
</evidence>
<comment type="similarity">
    <text evidence="1 5">Belongs to the aldehyde dehydrogenase family.</text>
</comment>
<proteinExistence type="inferred from homology"/>